<evidence type="ECO:0000313" key="1">
    <source>
        <dbReference type="EMBL" id="MDS0260929.1"/>
    </source>
</evidence>
<name>A0ABU2FFB1_9EURY</name>
<dbReference type="InterPro" id="IPR050484">
    <property type="entry name" value="Transf_Hexapept/Carb_Anhydrase"/>
</dbReference>
<proteinExistence type="predicted"/>
<dbReference type="PANTHER" id="PTHR13061">
    <property type="entry name" value="DYNACTIN SUBUNIT P25"/>
    <property type="match status" value="1"/>
</dbReference>
<dbReference type="EMBL" id="JAMQON010000005">
    <property type="protein sequence ID" value="MDS0260929.1"/>
    <property type="molecule type" value="Genomic_DNA"/>
</dbReference>
<protein>
    <submittedName>
        <fullName evidence="1">Gamma carbonic anhydrase family protein</fullName>
    </submittedName>
</protein>
<dbReference type="PANTHER" id="PTHR13061:SF29">
    <property type="entry name" value="GAMMA CARBONIC ANHYDRASE-LIKE 1, MITOCHONDRIAL-RELATED"/>
    <property type="match status" value="1"/>
</dbReference>
<dbReference type="InterPro" id="IPR047324">
    <property type="entry name" value="LbH_gamma_CA-like"/>
</dbReference>
<dbReference type="SUPFAM" id="SSF51161">
    <property type="entry name" value="Trimeric LpxA-like enzymes"/>
    <property type="match status" value="1"/>
</dbReference>
<sequence>MRRSLRDQRPAVDQTAFESELAYLVGDVTVGARSSLWPFVCLRGDRGATVVGEETNVQEFSMLHGASIGDGVTIGHNVVVDYATVESHSLVGMSSTVQADAVVESDCLVAAGSLVTQGQTVPEGHLAYGAPAETRPLTDDQRAEISRVHELYVEHAQQYRDEGHFE</sequence>
<comment type="caution">
    <text evidence="1">The sequence shown here is derived from an EMBL/GenBank/DDBJ whole genome shotgun (WGS) entry which is preliminary data.</text>
</comment>
<dbReference type="InterPro" id="IPR011004">
    <property type="entry name" value="Trimer_LpxA-like_sf"/>
</dbReference>
<organism evidence="1 2">
    <name type="scientific">Haloarcula saliterrae</name>
    <dbReference type="NCBI Taxonomy" id="2950534"/>
    <lineage>
        <taxon>Archaea</taxon>
        <taxon>Methanobacteriati</taxon>
        <taxon>Methanobacteriota</taxon>
        <taxon>Stenosarchaea group</taxon>
        <taxon>Halobacteria</taxon>
        <taxon>Halobacteriales</taxon>
        <taxon>Haloarculaceae</taxon>
        <taxon>Haloarcula</taxon>
    </lineage>
</organism>
<dbReference type="RefSeq" id="WP_310920703.1">
    <property type="nucleotide sequence ID" value="NZ_JAMQON010000005.1"/>
</dbReference>
<dbReference type="Proteomes" id="UP001259659">
    <property type="component" value="Unassembled WGS sequence"/>
</dbReference>
<accession>A0ABU2FFB1</accession>
<reference evidence="1 2" key="1">
    <citation type="submission" date="2022-06" db="EMBL/GenBank/DDBJ databases">
        <title>Haloarcula sp. a new haloarchaeum isolate from saline soil.</title>
        <authorList>
            <person name="Strakova D."/>
            <person name="Galisteo C."/>
            <person name="Sanchez-Porro C."/>
            <person name="Ventosa A."/>
        </authorList>
    </citation>
    <scope>NUCLEOTIDE SEQUENCE [LARGE SCALE GENOMIC DNA]</scope>
    <source>
        <strain evidence="1 2">S1CR25-12</strain>
    </source>
</reference>
<evidence type="ECO:0000313" key="2">
    <source>
        <dbReference type="Proteomes" id="UP001259659"/>
    </source>
</evidence>
<gene>
    <name evidence="1" type="ORF">NDI56_16125</name>
</gene>
<dbReference type="CDD" id="cd04645">
    <property type="entry name" value="LbH_gamma_CA_like"/>
    <property type="match status" value="1"/>
</dbReference>
<keyword evidence="2" id="KW-1185">Reference proteome</keyword>
<dbReference type="Gene3D" id="2.160.10.10">
    <property type="entry name" value="Hexapeptide repeat proteins"/>
    <property type="match status" value="1"/>
</dbReference>